<evidence type="ECO:0000313" key="3">
    <source>
        <dbReference type="Proteomes" id="UP000005316"/>
    </source>
</evidence>
<proteinExistence type="predicted"/>
<feature type="region of interest" description="Disordered" evidence="1">
    <location>
        <begin position="124"/>
        <end position="145"/>
    </location>
</feature>
<reference evidence="2 3" key="1">
    <citation type="submission" date="2011-04" db="EMBL/GenBank/DDBJ databases">
        <authorList>
            <person name="Muzny D."/>
            <person name="Qin X."/>
            <person name="Deng J."/>
            <person name="Jiang H."/>
            <person name="Liu Y."/>
            <person name="Qu J."/>
            <person name="Song X.-Z."/>
            <person name="Zhang L."/>
            <person name="Thornton R."/>
            <person name="Coyle M."/>
            <person name="Francisco L."/>
            <person name="Jackson L."/>
            <person name="Javaid M."/>
            <person name="Korchina V."/>
            <person name="Kovar C."/>
            <person name="Mata R."/>
            <person name="Mathew T."/>
            <person name="Ngo R."/>
            <person name="Nguyen L."/>
            <person name="Nguyen N."/>
            <person name="Okwuonu G."/>
            <person name="Ongeri F."/>
            <person name="Pham C."/>
            <person name="Simmons D."/>
            <person name="Wilczek-Boney K."/>
            <person name="Hale W."/>
            <person name="Jakkamsetti A."/>
            <person name="Pham P."/>
            <person name="Ruth R."/>
            <person name="San Lucas F."/>
            <person name="Warren J."/>
            <person name="Zhang J."/>
            <person name="Zhao Z."/>
            <person name="Zhou C."/>
            <person name="Zhu D."/>
            <person name="Lee S."/>
            <person name="Bess C."/>
            <person name="Blankenburg K."/>
            <person name="Forbes L."/>
            <person name="Fu Q."/>
            <person name="Gubbala S."/>
            <person name="Hirani K."/>
            <person name="Jayaseelan J.C."/>
            <person name="Lara F."/>
            <person name="Munidasa M."/>
            <person name="Palculict T."/>
            <person name="Patil S."/>
            <person name="Pu L.-L."/>
            <person name="Saada N."/>
            <person name="Tang L."/>
            <person name="Weissenberger G."/>
            <person name="Zhu Y."/>
            <person name="Hemphill L."/>
            <person name="Shang Y."/>
            <person name="Youmans B."/>
            <person name="Ayvaz T."/>
            <person name="Ross M."/>
            <person name="Santibanez J."/>
            <person name="Aqrawi P."/>
            <person name="Gross S."/>
            <person name="Joshi V."/>
            <person name="Fowler G."/>
            <person name="Nazareth L."/>
            <person name="Reid J."/>
            <person name="Worley K."/>
            <person name="Petrosino J."/>
            <person name="Highlander S."/>
            <person name="Gibbs R."/>
        </authorList>
    </citation>
    <scope>NUCLEOTIDE SEQUENCE [LARGE SCALE GENOMIC DNA]</scope>
    <source>
        <strain evidence="2 3">2681</strain>
    </source>
</reference>
<feature type="compositionally biased region" description="Polar residues" evidence="1">
    <location>
        <begin position="124"/>
        <end position="140"/>
    </location>
</feature>
<feature type="compositionally biased region" description="Polar residues" evidence="1">
    <location>
        <begin position="164"/>
        <end position="183"/>
    </location>
</feature>
<dbReference type="HOGENOM" id="CLU_1239497_0_0_9"/>
<dbReference type="AlphaFoldDB" id="F9DXV9"/>
<evidence type="ECO:0000313" key="2">
    <source>
        <dbReference type="EMBL" id="EGQ20097.1"/>
    </source>
</evidence>
<name>F9DXV9_9BACL</name>
<accession>F9DXV9</accession>
<gene>
    <name evidence="2" type="ORF">HMPREF9372_3640</name>
</gene>
<dbReference type="Proteomes" id="UP000005316">
    <property type="component" value="Unassembled WGS sequence"/>
</dbReference>
<feature type="region of interest" description="Disordered" evidence="1">
    <location>
        <begin position="164"/>
        <end position="208"/>
    </location>
</feature>
<sequence>MLNTDTFDKRRFKEIYNMSQGLQKLSVDGELPMFEPLLGDIWASLYKMKPELSEEEIPDDLQINKSFMGKIMNDDSFENYRRFTRLDDLSSAIGTVKFGEKTNEWLIEQKERDEGLQKQMQEIQAMQRQLQKQDQQNEAGNGSEELQEDLKEAMSDLGDQLQQTLQNNSHSFSQAMEQAMQDTKQTKDSLKSLLGGTSAGSGDTELKKIPLRDQISLAEKNRI</sequence>
<comment type="caution">
    <text evidence="2">The sequence shown here is derived from an EMBL/GenBank/DDBJ whole genome shotgun (WGS) entry which is preliminary data.</text>
</comment>
<dbReference type="EMBL" id="AFPZ01000115">
    <property type="protein sequence ID" value="EGQ20097.1"/>
    <property type="molecule type" value="Genomic_DNA"/>
</dbReference>
<organism evidence="2 3">
    <name type="scientific">Sporosarcina newyorkensis 2681</name>
    <dbReference type="NCBI Taxonomy" id="1027292"/>
    <lineage>
        <taxon>Bacteria</taxon>
        <taxon>Bacillati</taxon>
        <taxon>Bacillota</taxon>
        <taxon>Bacilli</taxon>
        <taxon>Bacillales</taxon>
        <taxon>Caryophanaceae</taxon>
        <taxon>Sporosarcina</taxon>
    </lineage>
</organism>
<evidence type="ECO:0000256" key="1">
    <source>
        <dbReference type="SAM" id="MobiDB-lite"/>
    </source>
</evidence>
<dbReference type="eggNOG" id="COG2425">
    <property type="taxonomic scope" value="Bacteria"/>
</dbReference>
<protein>
    <submittedName>
        <fullName evidence="2">Uncharacterized protein</fullName>
    </submittedName>
</protein>